<dbReference type="EMBL" id="CP016076">
    <property type="protein sequence ID" value="APU16219.1"/>
    <property type="molecule type" value="Genomic_DNA"/>
</dbReference>
<evidence type="ECO:0000313" key="2">
    <source>
        <dbReference type="Proteomes" id="UP000185511"/>
    </source>
</evidence>
<reference evidence="2" key="1">
    <citation type="submission" date="2016-06" db="EMBL/GenBank/DDBJ databases">
        <title>Complete genome sequence of Actinoalloteichus fjordicus DSM 46855 (=ADI127-17), type strain of the new species Actinoalloteichus fjordicus.</title>
        <authorList>
            <person name="Ruckert C."/>
            <person name="Nouioui I."/>
            <person name="Willmese J."/>
            <person name="van Wezel G."/>
            <person name="Klenk H.-P."/>
            <person name="Kalinowski J."/>
            <person name="Zotchev S.B."/>
        </authorList>
    </citation>
    <scope>NUCLEOTIDE SEQUENCE [LARGE SCALE GENOMIC DNA]</scope>
    <source>
        <strain evidence="2">ADI127-7</strain>
    </source>
</reference>
<evidence type="ECO:0000313" key="1">
    <source>
        <dbReference type="EMBL" id="APU16219.1"/>
    </source>
</evidence>
<keyword evidence="2" id="KW-1185">Reference proteome</keyword>
<accession>A0AAC9PT29</accession>
<dbReference type="Proteomes" id="UP000185511">
    <property type="component" value="Chromosome"/>
</dbReference>
<name>A0AAC9PT29_9PSEU</name>
<gene>
    <name evidence="1" type="ORF">UA74_20970</name>
</gene>
<dbReference type="AlphaFoldDB" id="A0AAC9PT29"/>
<dbReference type="KEGG" id="acad:UA74_20970"/>
<organism evidence="1 2">
    <name type="scientific">Actinoalloteichus fjordicus</name>
    <dbReference type="NCBI Taxonomy" id="1612552"/>
    <lineage>
        <taxon>Bacteria</taxon>
        <taxon>Bacillati</taxon>
        <taxon>Actinomycetota</taxon>
        <taxon>Actinomycetes</taxon>
        <taxon>Pseudonocardiales</taxon>
        <taxon>Pseudonocardiaceae</taxon>
        <taxon>Actinoalloteichus</taxon>
    </lineage>
</organism>
<sequence length="89" mass="9577">MPHVLPDGSGVVNGLAWFVQSVRMGDTHLADADWDGGRVRPVCAPAALFVPMNRNPLVDLYYEDQPCTDCLADVGVPGHLARPPLAVVR</sequence>
<proteinExistence type="predicted"/>
<protein>
    <submittedName>
        <fullName evidence="1">Uncharacterized protein</fullName>
    </submittedName>
</protein>